<dbReference type="PANTHER" id="PTHR30221:SF1">
    <property type="entry name" value="SMALL-CONDUCTANCE MECHANOSENSITIVE CHANNEL"/>
    <property type="match status" value="1"/>
</dbReference>
<dbReference type="InterPro" id="IPR010920">
    <property type="entry name" value="LSM_dom_sf"/>
</dbReference>
<feature type="compositionally biased region" description="Basic and acidic residues" evidence="8">
    <location>
        <begin position="294"/>
        <end position="331"/>
    </location>
</feature>
<comment type="subunit">
    <text evidence="7">Homoheptamer.</text>
</comment>
<name>A0ABV6RRI6_9GAMM</name>
<dbReference type="SUPFAM" id="SSF82861">
    <property type="entry name" value="Mechanosensitive channel protein MscS (YggB), transmembrane region"/>
    <property type="match status" value="1"/>
</dbReference>
<comment type="caution">
    <text evidence="7">Lacks conserved residue(s) required for the propagation of feature annotation.</text>
</comment>
<dbReference type="InterPro" id="IPR049278">
    <property type="entry name" value="MS_channel_C"/>
</dbReference>
<organism evidence="11 12">
    <name type="scientific">Lysobacter korlensis</name>
    <dbReference type="NCBI Taxonomy" id="553636"/>
    <lineage>
        <taxon>Bacteria</taxon>
        <taxon>Pseudomonadati</taxon>
        <taxon>Pseudomonadota</taxon>
        <taxon>Gammaproteobacteria</taxon>
        <taxon>Lysobacterales</taxon>
        <taxon>Lysobacteraceae</taxon>
        <taxon>Lysobacter</taxon>
    </lineage>
</organism>
<dbReference type="Gene3D" id="1.10.287.1260">
    <property type="match status" value="1"/>
</dbReference>
<keyword evidence="4 7" id="KW-0812">Transmembrane</keyword>
<keyword evidence="3" id="KW-1003">Cell membrane</keyword>
<evidence type="ECO:0000256" key="8">
    <source>
        <dbReference type="SAM" id="MobiDB-lite"/>
    </source>
</evidence>
<dbReference type="Gene3D" id="3.30.70.100">
    <property type="match status" value="1"/>
</dbReference>
<evidence type="ECO:0000259" key="10">
    <source>
        <dbReference type="Pfam" id="PF21082"/>
    </source>
</evidence>
<comment type="similarity">
    <text evidence="2 7">Belongs to the MscS (TC 1.A.23) family.</text>
</comment>
<dbReference type="SUPFAM" id="SSF82689">
    <property type="entry name" value="Mechanosensitive channel protein MscS (YggB), C-terminal domain"/>
    <property type="match status" value="1"/>
</dbReference>
<dbReference type="Proteomes" id="UP001589896">
    <property type="component" value="Unassembled WGS sequence"/>
</dbReference>
<feature type="domain" description="Mechanosensitive ion channel MscS C-terminal" evidence="10">
    <location>
        <begin position="188"/>
        <end position="271"/>
    </location>
</feature>
<dbReference type="Gene3D" id="2.30.30.60">
    <property type="match status" value="1"/>
</dbReference>
<dbReference type="InterPro" id="IPR045275">
    <property type="entry name" value="MscS_archaea/bacteria_type"/>
</dbReference>
<evidence type="ECO:0000256" key="5">
    <source>
        <dbReference type="ARBA" id="ARBA00022989"/>
    </source>
</evidence>
<dbReference type="EMBL" id="JBHLTG010000004">
    <property type="protein sequence ID" value="MFC0679590.1"/>
    <property type="molecule type" value="Genomic_DNA"/>
</dbReference>
<evidence type="ECO:0000256" key="4">
    <source>
        <dbReference type="ARBA" id="ARBA00022692"/>
    </source>
</evidence>
<keyword evidence="7" id="KW-0813">Transport</keyword>
<evidence type="ECO:0000256" key="2">
    <source>
        <dbReference type="ARBA" id="ARBA00008017"/>
    </source>
</evidence>
<dbReference type="InterPro" id="IPR023408">
    <property type="entry name" value="MscS_beta-dom_sf"/>
</dbReference>
<dbReference type="Pfam" id="PF00924">
    <property type="entry name" value="MS_channel_2nd"/>
    <property type="match status" value="1"/>
</dbReference>
<evidence type="ECO:0000259" key="9">
    <source>
        <dbReference type="Pfam" id="PF00924"/>
    </source>
</evidence>
<dbReference type="SUPFAM" id="SSF50182">
    <property type="entry name" value="Sm-like ribonucleoproteins"/>
    <property type="match status" value="1"/>
</dbReference>
<dbReference type="PANTHER" id="PTHR30221">
    <property type="entry name" value="SMALL-CONDUCTANCE MECHANOSENSITIVE CHANNEL"/>
    <property type="match status" value="1"/>
</dbReference>
<dbReference type="Pfam" id="PF21082">
    <property type="entry name" value="MS_channel_3rd"/>
    <property type="match status" value="1"/>
</dbReference>
<evidence type="ECO:0000256" key="6">
    <source>
        <dbReference type="ARBA" id="ARBA00023136"/>
    </source>
</evidence>
<proteinExistence type="inferred from homology"/>
<feature type="transmembrane region" description="Helical" evidence="7">
    <location>
        <begin position="24"/>
        <end position="49"/>
    </location>
</feature>
<evidence type="ECO:0000313" key="11">
    <source>
        <dbReference type="EMBL" id="MFC0679590.1"/>
    </source>
</evidence>
<protein>
    <recommendedName>
        <fullName evidence="7">Small-conductance mechanosensitive channel</fullName>
    </recommendedName>
</protein>
<dbReference type="InterPro" id="IPR011014">
    <property type="entry name" value="MscS_channel_TM-2"/>
</dbReference>
<gene>
    <name evidence="11" type="ORF">ACFFGH_17270</name>
</gene>
<feature type="domain" description="Mechanosensitive ion channel MscS" evidence="9">
    <location>
        <begin position="114"/>
        <end position="181"/>
    </location>
</feature>
<dbReference type="InterPro" id="IPR006685">
    <property type="entry name" value="MscS_channel_2nd"/>
</dbReference>
<keyword evidence="12" id="KW-1185">Reference proteome</keyword>
<comment type="function">
    <text evidence="7">Mechanosensitive channel that participates in the regulation of osmotic pressure changes within the cell, opening in response to stretch forces in the membrane lipid bilayer, without the need for other proteins. Contributes to normal resistance to hypoosmotic shock. Forms an ion channel of 1.0 nanosiemens conductance with a slight preference for anions.</text>
</comment>
<dbReference type="RefSeq" id="WP_386670514.1">
    <property type="nucleotide sequence ID" value="NZ_JBHLTG010000004.1"/>
</dbReference>
<keyword evidence="7" id="KW-0997">Cell inner membrane</keyword>
<reference evidence="11 12" key="1">
    <citation type="submission" date="2024-09" db="EMBL/GenBank/DDBJ databases">
        <authorList>
            <person name="Sun Q."/>
            <person name="Mori K."/>
        </authorList>
    </citation>
    <scope>NUCLEOTIDE SEQUENCE [LARGE SCALE GENOMIC DNA]</scope>
    <source>
        <strain evidence="11 12">KCTC 23076</strain>
    </source>
</reference>
<sequence length="342" mass="37247">MSTAAVTVNLESVLARLAVKAERFLALLPLFVVAALVVWIAWMVGGWVSRRAFFARAGRHHPFLQDLVRSSVRWAVTAIGILVALEILGATKLVGAALGTAGVLGVALGFAFKDILENYLAGILLSLRQPFGPRDLVEIDGNEGVVVALTSRATILMTLDGNHLRIPNAKVFSNVILNYTRNPLRRLQFDIGIGMQEDLGHVREIGIKALASVPGVVDTPPPRVRMIALGDWAVQARFLAWVDQRTHEFLLVQSEAIRIVKEAMDDAGVDMPYPTYQIRPGVEAAQTSAAVRADPADEPSKPRRAEAMSMDTRKTTDILDQVDADHEERGGQDLLNPNAPTE</sequence>
<keyword evidence="7" id="KW-0406">Ion transport</keyword>
<evidence type="ECO:0000256" key="1">
    <source>
        <dbReference type="ARBA" id="ARBA00004651"/>
    </source>
</evidence>
<evidence type="ECO:0000256" key="3">
    <source>
        <dbReference type="ARBA" id="ARBA00022475"/>
    </source>
</evidence>
<accession>A0ABV6RRI6</accession>
<keyword evidence="6 7" id="KW-0472">Membrane</keyword>
<keyword evidence="7" id="KW-0407">Ion channel</keyword>
<feature type="transmembrane region" description="Helical" evidence="7">
    <location>
        <begin position="94"/>
        <end position="112"/>
    </location>
</feature>
<comment type="subcellular location">
    <subcellularLocation>
        <location evidence="7">Cell inner membrane</location>
        <topology evidence="7">Multi-pass membrane protein</topology>
    </subcellularLocation>
    <subcellularLocation>
        <location evidence="1">Cell membrane</location>
        <topology evidence="1">Multi-pass membrane protein</topology>
    </subcellularLocation>
</comment>
<feature type="region of interest" description="Disordered" evidence="8">
    <location>
        <begin position="288"/>
        <end position="342"/>
    </location>
</feature>
<keyword evidence="5 7" id="KW-1133">Transmembrane helix</keyword>
<dbReference type="InterPro" id="IPR011066">
    <property type="entry name" value="MscS_channel_C_sf"/>
</dbReference>
<comment type="caution">
    <text evidence="11">The sequence shown here is derived from an EMBL/GenBank/DDBJ whole genome shotgun (WGS) entry which is preliminary data.</text>
</comment>
<evidence type="ECO:0000256" key="7">
    <source>
        <dbReference type="RuleBase" id="RU369025"/>
    </source>
</evidence>
<evidence type="ECO:0000313" key="12">
    <source>
        <dbReference type="Proteomes" id="UP001589896"/>
    </source>
</evidence>
<feature type="transmembrane region" description="Helical" evidence="7">
    <location>
        <begin position="70"/>
        <end position="88"/>
    </location>
</feature>